<evidence type="ECO:0000313" key="2">
    <source>
        <dbReference type="Proteomes" id="UP000798662"/>
    </source>
</evidence>
<organism evidence="1 2">
    <name type="scientific">Pyropia yezoensis</name>
    <name type="common">Susabi-nori</name>
    <name type="synonym">Porphyra yezoensis</name>
    <dbReference type="NCBI Taxonomy" id="2788"/>
    <lineage>
        <taxon>Eukaryota</taxon>
        <taxon>Rhodophyta</taxon>
        <taxon>Bangiophyceae</taxon>
        <taxon>Bangiales</taxon>
        <taxon>Bangiaceae</taxon>
        <taxon>Pyropia</taxon>
    </lineage>
</organism>
<keyword evidence="2" id="KW-1185">Reference proteome</keyword>
<accession>A0ACC3BR82</accession>
<dbReference type="EMBL" id="CM020618">
    <property type="protein sequence ID" value="KAK1860216.1"/>
    <property type="molecule type" value="Genomic_DNA"/>
</dbReference>
<reference evidence="1" key="1">
    <citation type="submission" date="2019-11" db="EMBL/GenBank/DDBJ databases">
        <title>Nori genome reveals adaptations in red seaweeds to the harsh intertidal environment.</title>
        <authorList>
            <person name="Wang D."/>
            <person name="Mao Y."/>
        </authorList>
    </citation>
    <scope>NUCLEOTIDE SEQUENCE</scope>
    <source>
        <tissue evidence="1">Gametophyte</tissue>
    </source>
</reference>
<comment type="caution">
    <text evidence="1">The sequence shown here is derived from an EMBL/GenBank/DDBJ whole genome shotgun (WGS) entry which is preliminary data.</text>
</comment>
<name>A0ACC3BR82_PYRYE</name>
<dbReference type="Proteomes" id="UP000798662">
    <property type="component" value="Chromosome 1"/>
</dbReference>
<protein>
    <submittedName>
        <fullName evidence="1">Uncharacterized protein</fullName>
    </submittedName>
</protein>
<sequence>MSLRPSSEDETRAVFDKLAKFLGVHLKLLLSRTDIPHVLRLHRERVYYVSELVLRKASNIARERLASLGTCVGKFTHARKFHLAITALDVLAPYAVGKVWLKPSAEMSFLYGNHVLKAGVGKVTEGMAGGDGVVVHTMGGLPLGFGLTARPGAEWRKAAPTDIVVLNQADVGGYLRDEASSPASAL</sequence>
<gene>
    <name evidence="1" type="ORF">I4F81_002805</name>
</gene>
<evidence type="ECO:0000313" key="1">
    <source>
        <dbReference type="EMBL" id="KAK1860216.1"/>
    </source>
</evidence>
<proteinExistence type="predicted"/>